<evidence type="ECO:0000313" key="9">
    <source>
        <dbReference type="Proteomes" id="UP000268094"/>
    </source>
</evidence>
<evidence type="ECO:0000256" key="4">
    <source>
        <dbReference type="ARBA" id="ARBA00023116"/>
    </source>
</evidence>
<reference evidence="9" key="1">
    <citation type="submission" date="2018-09" db="EMBL/GenBank/DDBJ databases">
        <authorList>
            <person name="Livingstone P.G."/>
            <person name="Whitworth D.E."/>
        </authorList>
    </citation>
    <scope>NUCLEOTIDE SEQUENCE [LARGE SCALE GENOMIC DNA]</scope>
    <source>
        <strain evidence="9">CA054A</strain>
    </source>
</reference>
<dbReference type="InterPro" id="IPR011751">
    <property type="entry name" value="Mxa_paralog_2265"/>
</dbReference>
<evidence type="ECO:0000256" key="1">
    <source>
        <dbReference type="ARBA" id="ARBA00010406"/>
    </source>
</evidence>
<sequence length="934" mass="104356">MEPWIQETTGEPRLPLLAVQVPRRNFEGLFQYALRPSGSFAQALRDVGYDPEAEEAEEYFPLEVWRASLAVARRHACPGLGSEEANRVLGHHYVEGFGQTLVGRIFATAAPLLGAERVLARLPTYLRAGREDLKLILEARRAREWRATVLDTDPLPDFVAGVVEQVLRRTRVLSRVDVMRVATKTISGLYDGATTRELDSLSIQTAAALIVEEPEYARLSARLLSTFIQKEVSNQDIQSFSQSVAAGHKHGLIADRLLTFVQANARKLNAAIDPVRNDLFEYFGLRTVYDRYLLKNPQTREVIETPQDFFLRVACAISGDNAREAIELYRLFSSLEYLPSSPTLFNSGTRHEQLSSCFLLDSPADDLDAIYKKYSDIAMLSKFSGGIGVAYSRVRARGSLIKSTNGHSNGIVPWLKTLDASVAAVNQGGKRKGACCVYLETWHADIEDFLELRDNTGDEARRAHNLNLANWVPDLFMRRVEADQDWSLFDPKFVPHLTDLYGDAFEKAYAEAEAQGQAVRKVKARDLYARMMKVLAQTGNGWMTFKDTSNRKSNQTGQPGNVIHLSNLCTEILEVTSQGETAVCNLGSLNLGRMVKDGKFDFDTLRANAQLAIKQLDRVIDLNYYPITTAADSNRRWRPVGLGLMGLQDVFFQLRLPFDSVEARNLSKKISEEIYYAALVTSSDLAEQFGAHASFPETRAAKGELQFDSWGVVPEDTLRWDALRSRIMKVGLRNSLMIAIAPTATIASIAGCYECIEPQVSNLFKRETLSGDFLQVNRYLVRDLQQLNLWNESTRNRIKMAEGSVQDLTELPEELRAIYRTAWEVPMRSLLDMGADRGAFIDQSQSLNLFVETPNIGKLSSMYFYAWQKGLKTTYYMRSRPATRIAKTTVNQGGQTFTATPTPAPVQAAAQTVTAEAEAVACSLENPEACEACQ</sequence>
<dbReference type="Pfam" id="PF02867">
    <property type="entry name" value="Ribonuc_red_lgC"/>
    <property type="match status" value="1"/>
</dbReference>
<dbReference type="InterPro" id="IPR000788">
    <property type="entry name" value="RNR_lg_C"/>
</dbReference>
<dbReference type="Gene3D" id="3.20.70.20">
    <property type="match status" value="1"/>
</dbReference>
<dbReference type="InterPro" id="IPR039718">
    <property type="entry name" value="Rrm1"/>
</dbReference>
<keyword evidence="3 6" id="KW-0560">Oxidoreductase</keyword>
<comment type="catalytic activity">
    <reaction evidence="5 6">
        <text>a 2'-deoxyribonucleoside 5'-diphosphate + [thioredoxin]-disulfide + H2O = a ribonucleoside 5'-diphosphate + [thioredoxin]-dithiol</text>
        <dbReference type="Rhea" id="RHEA:23252"/>
        <dbReference type="Rhea" id="RHEA-COMP:10698"/>
        <dbReference type="Rhea" id="RHEA-COMP:10700"/>
        <dbReference type="ChEBI" id="CHEBI:15377"/>
        <dbReference type="ChEBI" id="CHEBI:29950"/>
        <dbReference type="ChEBI" id="CHEBI:50058"/>
        <dbReference type="ChEBI" id="CHEBI:57930"/>
        <dbReference type="ChEBI" id="CHEBI:73316"/>
        <dbReference type="EC" id="1.17.4.1"/>
    </reaction>
</comment>
<comment type="similarity">
    <text evidence="1 6">Belongs to the ribonucleoside diphosphate reductase large chain family.</text>
</comment>
<dbReference type="EMBL" id="RAVZ01000214">
    <property type="protein sequence ID" value="RKG81149.1"/>
    <property type="molecule type" value="Genomic_DNA"/>
</dbReference>
<dbReference type="PROSITE" id="PS00089">
    <property type="entry name" value="RIBORED_LARGE"/>
    <property type="match status" value="1"/>
</dbReference>
<dbReference type="Pfam" id="PF09536">
    <property type="entry name" value="DUF2378"/>
    <property type="match status" value="1"/>
</dbReference>
<accession>A0A3A8ICD3</accession>
<organism evidence="8 9">
    <name type="scientific">Corallococcus terminator</name>
    <dbReference type="NCBI Taxonomy" id="2316733"/>
    <lineage>
        <taxon>Bacteria</taxon>
        <taxon>Pseudomonadati</taxon>
        <taxon>Myxococcota</taxon>
        <taxon>Myxococcia</taxon>
        <taxon>Myxococcales</taxon>
        <taxon>Cystobacterineae</taxon>
        <taxon>Myxococcaceae</taxon>
        <taxon>Corallococcus</taxon>
    </lineage>
</organism>
<dbReference type="RefSeq" id="WP_120543430.1">
    <property type="nucleotide sequence ID" value="NZ_RAVZ01000214.1"/>
</dbReference>
<dbReference type="PANTHER" id="PTHR11573:SF6">
    <property type="entry name" value="RIBONUCLEOSIDE-DIPHOSPHATE REDUCTASE LARGE SUBUNIT"/>
    <property type="match status" value="1"/>
</dbReference>
<evidence type="ECO:0000256" key="2">
    <source>
        <dbReference type="ARBA" id="ARBA00012274"/>
    </source>
</evidence>
<dbReference type="InterPro" id="IPR013509">
    <property type="entry name" value="RNR_lsu_N"/>
</dbReference>
<dbReference type="Proteomes" id="UP000268094">
    <property type="component" value="Unassembled WGS sequence"/>
</dbReference>
<dbReference type="GO" id="GO:0009263">
    <property type="term" value="P:deoxyribonucleotide biosynthetic process"/>
    <property type="evidence" value="ECO:0007669"/>
    <property type="project" value="UniProtKB-KW"/>
</dbReference>
<dbReference type="EC" id="1.17.4.1" evidence="2 6"/>
<evidence type="ECO:0000313" key="8">
    <source>
        <dbReference type="EMBL" id="RKG81149.1"/>
    </source>
</evidence>
<comment type="function">
    <text evidence="6">Provides the precursors necessary for DNA synthesis. Catalyzes the biosynthesis of deoxyribonucleotides from the corresponding ribonucleotides.</text>
</comment>
<proteinExistence type="inferred from homology"/>
<keyword evidence="9" id="KW-1185">Reference proteome</keyword>
<feature type="domain" description="Ribonucleotide reductase large subunit" evidence="7">
    <location>
        <begin position="720"/>
        <end position="742"/>
    </location>
</feature>
<evidence type="ECO:0000259" key="7">
    <source>
        <dbReference type="PROSITE" id="PS00089"/>
    </source>
</evidence>
<dbReference type="UniPathway" id="UPA00326"/>
<evidence type="ECO:0000256" key="5">
    <source>
        <dbReference type="ARBA" id="ARBA00047754"/>
    </source>
</evidence>
<dbReference type="Pfam" id="PF00317">
    <property type="entry name" value="Ribonuc_red_lgN"/>
    <property type="match status" value="1"/>
</dbReference>
<dbReference type="NCBIfam" id="TIGR02506">
    <property type="entry name" value="NrdE_NrdA"/>
    <property type="match status" value="1"/>
</dbReference>
<evidence type="ECO:0000256" key="6">
    <source>
        <dbReference type="RuleBase" id="RU003410"/>
    </source>
</evidence>
<dbReference type="GO" id="GO:0004748">
    <property type="term" value="F:ribonucleoside-diphosphate reductase activity, thioredoxin disulfide as acceptor"/>
    <property type="evidence" value="ECO:0007669"/>
    <property type="project" value="UniProtKB-EC"/>
</dbReference>
<dbReference type="AlphaFoldDB" id="A0A3A8ICD3"/>
<name>A0A3A8ICD3_9BACT</name>
<dbReference type="CDD" id="cd01679">
    <property type="entry name" value="RNR_I"/>
    <property type="match status" value="1"/>
</dbReference>
<dbReference type="GO" id="GO:0005971">
    <property type="term" value="C:ribonucleoside-diphosphate reductase complex"/>
    <property type="evidence" value="ECO:0007669"/>
    <property type="project" value="TreeGrafter"/>
</dbReference>
<dbReference type="PANTHER" id="PTHR11573">
    <property type="entry name" value="RIBONUCLEOSIDE-DIPHOSPHATE REDUCTASE LARGE CHAIN"/>
    <property type="match status" value="1"/>
</dbReference>
<dbReference type="InterPro" id="IPR013346">
    <property type="entry name" value="NrdE_NrdA_C"/>
</dbReference>
<dbReference type="SUPFAM" id="SSF51998">
    <property type="entry name" value="PFL-like glycyl radical enzymes"/>
    <property type="match status" value="1"/>
</dbReference>
<gene>
    <name evidence="8" type="ORF">D7V88_26585</name>
</gene>
<protein>
    <recommendedName>
        <fullName evidence="2 6">Ribonucleoside-diphosphate reductase</fullName>
        <ecNumber evidence="2 6">1.17.4.1</ecNumber>
    </recommendedName>
</protein>
<dbReference type="NCBIfam" id="TIGR02265">
    <property type="entry name" value="Mxa_TIGR02265"/>
    <property type="match status" value="1"/>
</dbReference>
<dbReference type="PRINTS" id="PR01183">
    <property type="entry name" value="RIBORDTASEM1"/>
</dbReference>
<comment type="caution">
    <text evidence="8">The sequence shown here is derived from an EMBL/GenBank/DDBJ whole genome shotgun (WGS) entry which is preliminary data.</text>
</comment>
<keyword evidence="4 6" id="KW-0215">Deoxyribonucleotide synthesis</keyword>
<evidence type="ECO:0000256" key="3">
    <source>
        <dbReference type="ARBA" id="ARBA00023002"/>
    </source>
</evidence>
<dbReference type="GO" id="GO:0005524">
    <property type="term" value="F:ATP binding"/>
    <property type="evidence" value="ECO:0007669"/>
    <property type="project" value="InterPro"/>
</dbReference>
<dbReference type="OrthoDB" id="9762933at2"/>
<dbReference type="InterPro" id="IPR008926">
    <property type="entry name" value="RNR_R1-su_N"/>
</dbReference>
<dbReference type="SUPFAM" id="SSF48168">
    <property type="entry name" value="R1 subunit of ribonucleotide reductase, N-terminal domain"/>
    <property type="match status" value="1"/>
</dbReference>